<dbReference type="Pfam" id="PF00795">
    <property type="entry name" value="CN_hydrolase"/>
    <property type="match status" value="1"/>
</dbReference>
<dbReference type="InterPro" id="IPR003010">
    <property type="entry name" value="C-N_Hydrolase"/>
</dbReference>
<dbReference type="STRING" id="1225127.SAMN05661030_0159"/>
<dbReference type="Gene3D" id="3.60.110.10">
    <property type="entry name" value="Carbon-nitrogen hydrolase"/>
    <property type="match status" value="1"/>
</dbReference>
<feature type="domain" description="CN hydrolase" evidence="1">
    <location>
        <begin position="1"/>
        <end position="235"/>
    </location>
</feature>
<proteinExistence type="predicted"/>
<reference evidence="3" key="1">
    <citation type="submission" date="2016-10" db="EMBL/GenBank/DDBJ databases">
        <authorList>
            <person name="Varghese N."/>
            <person name="Submissions S."/>
        </authorList>
    </citation>
    <scope>NUCLEOTIDE SEQUENCE [LARGE SCALE GENOMIC DNA]</scope>
    <source>
        <strain evidence="3">DSM 45962</strain>
    </source>
</reference>
<keyword evidence="2" id="KW-0378">Hydrolase</keyword>
<keyword evidence="3" id="KW-1185">Reference proteome</keyword>
<dbReference type="PANTHER" id="PTHR47799">
    <property type="entry name" value="OMEGA-AMIDASE YAFV"/>
    <property type="match status" value="1"/>
</dbReference>
<dbReference type="PANTHER" id="PTHR47799:SF1">
    <property type="entry name" value="OMEGA-AMIDASE YAFV"/>
    <property type="match status" value="1"/>
</dbReference>
<dbReference type="GO" id="GO:0050152">
    <property type="term" value="F:omega-amidase activity"/>
    <property type="evidence" value="ECO:0007669"/>
    <property type="project" value="TreeGrafter"/>
</dbReference>
<organism evidence="2 3">
    <name type="scientific">Klenkia taihuensis</name>
    <dbReference type="NCBI Taxonomy" id="1225127"/>
    <lineage>
        <taxon>Bacteria</taxon>
        <taxon>Bacillati</taxon>
        <taxon>Actinomycetota</taxon>
        <taxon>Actinomycetes</taxon>
        <taxon>Geodermatophilales</taxon>
        <taxon>Geodermatophilaceae</taxon>
        <taxon>Klenkia</taxon>
    </lineage>
</organism>
<dbReference type="EMBL" id="FOMD01000001">
    <property type="protein sequence ID" value="SFC11816.1"/>
    <property type="molecule type" value="Genomic_DNA"/>
</dbReference>
<evidence type="ECO:0000259" key="1">
    <source>
        <dbReference type="PROSITE" id="PS50263"/>
    </source>
</evidence>
<accession>A0A1I1GK43</accession>
<dbReference type="InterPro" id="IPR052737">
    <property type="entry name" value="Omega-amidase_YafV"/>
</dbReference>
<gene>
    <name evidence="2" type="ORF">SAMN05661030_0159</name>
</gene>
<dbReference type="GO" id="GO:0106008">
    <property type="term" value="F:2-oxoglutaramate amidase activity"/>
    <property type="evidence" value="ECO:0007669"/>
    <property type="project" value="TreeGrafter"/>
</dbReference>
<evidence type="ECO:0000313" key="3">
    <source>
        <dbReference type="Proteomes" id="UP000199022"/>
    </source>
</evidence>
<dbReference type="SUPFAM" id="SSF56317">
    <property type="entry name" value="Carbon-nitrogen hydrolase"/>
    <property type="match status" value="1"/>
</dbReference>
<dbReference type="InterPro" id="IPR036526">
    <property type="entry name" value="C-N_Hydrolase_sf"/>
</dbReference>
<protein>
    <submittedName>
        <fullName evidence="2">Carbon-nitrogen hydrolase</fullName>
    </submittedName>
</protein>
<sequence length="256" mass="27951">MRIAVVQHDIVWEDRAANHARLAGLVDRAVGAGGELVLLSETFSTGFSMRHGIGEPEGGSSAQWLTEQAARHGVWVGGTSAEVADDDPRPYNSFVLAGPDGTVHRYRKLHPFTHTREHDYFRGGSAPVTVQVGDLRVSLFVCYDLRFADEFWALAPDTDVYLVPANWPAARRLHWQTLLQARAIENQAYVVGCNRVGTAGDGTGHAGDSRVVSPLGELLATAAGEETVLVAEVDPAEVARVRDRFRFLQDRRHSSG</sequence>
<dbReference type="RefSeq" id="WP_091553504.1">
    <property type="nucleotide sequence ID" value="NZ_BNAC01000002.1"/>
</dbReference>
<dbReference type="OrthoDB" id="9811121at2"/>
<evidence type="ECO:0000313" key="2">
    <source>
        <dbReference type="EMBL" id="SFC11816.1"/>
    </source>
</evidence>
<dbReference type="PROSITE" id="PS50263">
    <property type="entry name" value="CN_HYDROLASE"/>
    <property type="match status" value="1"/>
</dbReference>
<dbReference type="AlphaFoldDB" id="A0A1I1GK43"/>
<name>A0A1I1GK43_9ACTN</name>
<dbReference type="Proteomes" id="UP000199022">
    <property type="component" value="Unassembled WGS sequence"/>
</dbReference>